<dbReference type="PANTHER" id="PTHR44068">
    <property type="entry name" value="ZGC:194242"/>
    <property type="match status" value="1"/>
</dbReference>
<keyword evidence="4 12" id="KW-0949">S-adenosyl-L-methionine</keyword>
<sequence length="381" mass="42370">MGAKSQIKLEKEDHKRDAEFVKVLHGDSHEATGGFAAMRKKDQAGQKIAVDEYFKHFDNKKAENETDADREARTAEYATLTKHYYNLATDLYEYGWGQSFHFCRYSPGEGFHQAIARHEHFLAAQIGIKAGMKVLDVGCGVGGPAREIAKFTDAHITGLNNNDYQIARATRYAVQEGLSGQLKFVKGDFMQMSFPDNSFDAVYAIEATVHAPKLVGVYSEIHRVLKPGGVFGVYEWLMTDNYDNNNVEHRNIRLGIEVGNGISNMVTISEGVSAMKEAGFELLHHEDLASRPDAIPWYWGIAGEMKYMQSYLDFFTVFRMTHVARSMVHAFTGFLEIVGFAPPGTKKTADALAIGADALVAGAKQNLFTPMYLMVGRKAAK</sequence>
<keyword evidence="8 13" id="KW-1207">Sterol metabolism</keyword>
<keyword evidence="9 13" id="KW-0753">Steroid metabolism</keyword>
<evidence type="ECO:0000256" key="7">
    <source>
        <dbReference type="ARBA" id="ARBA00023098"/>
    </source>
</evidence>
<keyword evidence="6 13" id="KW-0756">Sterol biosynthesis</keyword>
<evidence type="ECO:0000259" key="14">
    <source>
        <dbReference type="PROSITE" id="PS51685"/>
    </source>
</evidence>
<accession>A0AA40F1B7</accession>
<evidence type="ECO:0000256" key="10">
    <source>
        <dbReference type="ARBA" id="ARBA00029435"/>
    </source>
</evidence>
<keyword evidence="2 12" id="KW-0489">Methyltransferase</keyword>
<organism evidence="15 16">
    <name type="scientific">Schizothecium vesticola</name>
    <dbReference type="NCBI Taxonomy" id="314040"/>
    <lineage>
        <taxon>Eukaryota</taxon>
        <taxon>Fungi</taxon>
        <taxon>Dikarya</taxon>
        <taxon>Ascomycota</taxon>
        <taxon>Pezizomycotina</taxon>
        <taxon>Sordariomycetes</taxon>
        <taxon>Sordariomycetidae</taxon>
        <taxon>Sordariales</taxon>
        <taxon>Schizotheciaceae</taxon>
        <taxon>Schizothecium</taxon>
    </lineage>
</organism>
<dbReference type="InterPro" id="IPR029063">
    <property type="entry name" value="SAM-dependent_MTases_sf"/>
</dbReference>
<evidence type="ECO:0000256" key="1">
    <source>
        <dbReference type="ARBA" id="ARBA00022516"/>
    </source>
</evidence>
<evidence type="ECO:0000256" key="11">
    <source>
        <dbReference type="ARBA" id="ARBA00038188"/>
    </source>
</evidence>
<protein>
    <recommendedName>
        <fullName evidence="13">Sterol 24-C-methyltransferase</fullName>
        <ecNumber evidence="13">2.1.1.-</ecNumber>
    </recommendedName>
    <alternativeName>
        <fullName evidence="13">Delta(24)-sterol C-methyltransferase</fullName>
    </alternativeName>
</protein>
<dbReference type="EMBL" id="JAUKUD010000003">
    <property type="protein sequence ID" value="KAK0749169.1"/>
    <property type="molecule type" value="Genomic_DNA"/>
</dbReference>
<dbReference type="EC" id="2.1.1.-" evidence="13"/>
<dbReference type="CDD" id="cd02440">
    <property type="entry name" value="AdoMet_MTases"/>
    <property type="match status" value="1"/>
</dbReference>
<evidence type="ECO:0000256" key="2">
    <source>
        <dbReference type="ARBA" id="ARBA00022603"/>
    </source>
</evidence>
<dbReference type="PROSITE" id="PS51685">
    <property type="entry name" value="SAM_MT_ERG6_SMT"/>
    <property type="match status" value="1"/>
</dbReference>
<dbReference type="InterPro" id="IPR030384">
    <property type="entry name" value="MeTrfase_SMT"/>
</dbReference>
<dbReference type="SUPFAM" id="SSF53335">
    <property type="entry name" value="S-adenosyl-L-methionine-dependent methyltransferases"/>
    <property type="match status" value="1"/>
</dbReference>
<reference evidence="15" key="1">
    <citation type="submission" date="2023-06" db="EMBL/GenBank/DDBJ databases">
        <title>Genome-scale phylogeny and comparative genomics of the fungal order Sordariales.</title>
        <authorList>
            <consortium name="Lawrence Berkeley National Laboratory"/>
            <person name="Hensen N."/>
            <person name="Bonometti L."/>
            <person name="Westerberg I."/>
            <person name="Brannstrom I.O."/>
            <person name="Guillou S."/>
            <person name="Cros-Aarteil S."/>
            <person name="Calhoun S."/>
            <person name="Haridas S."/>
            <person name="Kuo A."/>
            <person name="Mondo S."/>
            <person name="Pangilinan J."/>
            <person name="Riley R."/>
            <person name="LaButti K."/>
            <person name="Andreopoulos B."/>
            <person name="Lipzen A."/>
            <person name="Chen C."/>
            <person name="Yanf M."/>
            <person name="Daum C."/>
            <person name="Ng V."/>
            <person name="Clum A."/>
            <person name="Steindorff A."/>
            <person name="Ohm R."/>
            <person name="Martin F."/>
            <person name="Silar P."/>
            <person name="Natvig D."/>
            <person name="Lalanne C."/>
            <person name="Gautier V."/>
            <person name="Ament-velasquez S.L."/>
            <person name="Kruys A."/>
            <person name="Hutchinson M.I."/>
            <person name="Powell A.J."/>
            <person name="Barry K."/>
            <person name="Miller A.N."/>
            <person name="Grigoriev I.V."/>
            <person name="Debuchy R."/>
            <person name="Gladieux P."/>
            <person name="Thoren M.H."/>
            <person name="Johannesson H."/>
        </authorList>
    </citation>
    <scope>NUCLEOTIDE SEQUENCE</scope>
    <source>
        <strain evidence="15">SMH3187-1</strain>
    </source>
</reference>
<dbReference type="Proteomes" id="UP001172155">
    <property type="component" value="Unassembled WGS sequence"/>
</dbReference>
<dbReference type="GO" id="GO:0005783">
    <property type="term" value="C:endoplasmic reticulum"/>
    <property type="evidence" value="ECO:0007669"/>
    <property type="project" value="TreeGrafter"/>
</dbReference>
<feature type="domain" description="SAM-dependent methyltransferase Erg6/SMT-type" evidence="14">
    <location>
        <begin position="84"/>
        <end position="379"/>
    </location>
</feature>
<dbReference type="PANTHER" id="PTHR44068:SF1">
    <property type="entry name" value="HYPOTHETICAL LOC100005854"/>
    <property type="match status" value="1"/>
</dbReference>
<evidence type="ECO:0000256" key="9">
    <source>
        <dbReference type="ARBA" id="ARBA00023221"/>
    </source>
</evidence>
<name>A0AA40F1B7_9PEZI</name>
<comment type="pathway">
    <text evidence="10">Steroid metabolism; ergosterol biosynthesis.</text>
</comment>
<dbReference type="FunFam" id="3.40.50.150:FF:000121">
    <property type="entry name" value="Sterol 24-C-methyltransferase"/>
    <property type="match status" value="1"/>
</dbReference>
<comment type="similarity">
    <text evidence="11 12 13">Belongs to the class I-like SAM-binding methyltransferase superfamily. Erg6/SMT family.</text>
</comment>
<evidence type="ECO:0000256" key="12">
    <source>
        <dbReference type="PROSITE-ProRule" id="PRU01022"/>
    </source>
</evidence>
<comment type="function">
    <text evidence="13">Catalyzes the transfer of methyl groups from S-adenosyl-methionine to the C-24 of sterols.</text>
</comment>
<keyword evidence="5 13" id="KW-0752">Steroid biosynthesis</keyword>
<evidence type="ECO:0000313" key="16">
    <source>
        <dbReference type="Proteomes" id="UP001172155"/>
    </source>
</evidence>
<dbReference type="GO" id="GO:0006696">
    <property type="term" value="P:ergosterol biosynthetic process"/>
    <property type="evidence" value="ECO:0007669"/>
    <property type="project" value="UniProtKB-ARBA"/>
</dbReference>
<dbReference type="Gene3D" id="3.40.50.150">
    <property type="entry name" value="Vaccinia Virus protein VP39"/>
    <property type="match status" value="1"/>
</dbReference>
<dbReference type="InterPro" id="IPR013216">
    <property type="entry name" value="Methyltransf_11"/>
</dbReference>
<dbReference type="InterPro" id="IPR050447">
    <property type="entry name" value="Erg6_SMT_methyltransf"/>
</dbReference>
<dbReference type="GO" id="GO:0003838">
    <property type="term" value="F:sterol 24-C-methyltransferase activity"/>
    <property type="evidence" value="ECO:0007669"/>
    <property type="project" value="UniProtKB-ARBA"/>
</dbReference>
<evidence type="ECO:0000256" key="6">
    <source>
        <dbReference type="ARBA" id="ARBA00023011"/>
    </source>
</evidence>
<dbReference type="AlphaFoldDB" id="A0AA40F1B7"/>
<dbReference type="GO" id="GO:0032259">
    <property type="term" value="P:methylation"/>
    <property type="evidence" value="ECO:0007669"/>
    <property type="project" value="UniProtKB-KW"/>
</dbReference>
<dbReference type="Pfam" id="PF08498">
    <property type="entry name" value="Sterol_MT_C"/>
    <property type="match status" value="1"/>
</dbReference>
<evidence type="ECO:0000256" key="4">
    <source>
        <dbReference type="ARBA" id="ARBA00022691"/>
    </source>
</evidence>
<evidence type="ECO:0000256" key="3">
    <source>
        <dbReference type="ARBA" id="ARBA00022679"/>
    </source>
</evidence>
<evidence type="ECO:0000256" key="13">
    <source>
        <dbReference type="RuleBase" id="RU362025"/>
    </source>
</evidence>
<comment type="caution">
    <text evidence="15">The sequence shown here is derived from an EMBL/GenBank/DDBJ whole genome shotgun (WGS) entry which is preliminary data.</text>
</comment>
<evidence type="ECO:0000256" key="8">
    <source>
        <dbReference type="ARBA" id="ARBA00023166"/>
    </source>
</evidence>
<gene>
    <name evidence="15" type="ORF">B0T18DRAFT_343557</name>
</gene>
<proteinExistence type="inferred from homology"/>
<evidence type="ECO:0000256" key="5">
    <source>
        <dbReference type="ARBA" id="ARBA00022955"/>
    </source>
</evidence>
<dbReference type="Pfam" id="PF08241">
    <property type="entry name" value="Methyltransf_11"/>
    <property type="match status" value="1"/>
</dbReference>
<keyword evidence="7 13" id="KW-0443">Lipid metabolism</keyword>
<evidence type="ECO:0000313" key="15">
    <source>
        <dbReference type="EMBL" id="KAK0749169.1"/>
    </source>
</evidence>
<keyword evidence="16" id="KW-1185">Reference proteome</keyword>
<dbReference type="InterPro" id="IPR013705">
    <property type="entry name" value="Sterol_MeTrfase_C"/>
</dbReference>
<keyword evidence="1 13" id="KW-0444">Lipid biosynthesis</keyword>
<keyword evidence="3 12" id="KW-0808">Transferase</keyword>